<gene>
    <name evidence="2" type="ORF">CLV62_12450</name>
</gene>
<name>A0A2V3PM68_9BACT</name>
<evidence type="ECO:0000313" key="3">
    <source>
        <dbReference type="Proteomes" id="UP000247973"/>
    </source>
</evidence>
<sequence>MPNFFKYFSQSAFLCLFILLTHSSDSLAQVNQITFNMEQIDLLKGPRTNISWMSMKLWDNYKGAGGPTDSGTVLEIYGRAGHQTGQLYFGGYDNSKIRYREAFYAQNEWSEWVTLLDSKNNVESAGNLILKGTGNSSIKGNLLIGAESQFPGARLTVGGMIACKELKIDIAAGADFVFDEAYKLKDLELINAFIQENNHLPDIPSEAVMKKEGLNVNEFQIKLLQKIEELTLYSIQQNEQIKQLQDIITRNGLK</sequence>
<keyword evidence="1" id="KW-0732">Signal</keyword>
<dbReference type="RefSeq" id="WP_110311769.1">
    <property type="nucleotide sequence ID" value="NZ_QICL01000024.1"/>
</dbReference>
<feature type="signal peptide" evidence="1">
    <location>
        <begin position="1"/>
        <end position="28"/>
    </location>
</feature>
<dbReference type="EMBL" id="QICL01000024">
    <property type="protein sequence ID" value="PXV61895.1"/>
    <property type="molecule type" value="Genomic_DNA"/>
</dbReference>
<accession>A0A2V3PM68</accession>
<proteinExistence type="predicted"/>
<organism evidence="2 3">
    <name type="scientific">Dysgonomonas alginatilytica</name>
    <dbReference type="NCBI Taxonomy" id="1605892"/>
    <lineage>
        <taxon>Bacteria</taxon>
        <taxon>Pseudomonadati</taxon>
        <taxon>Bacteroidota</taxon>
        <taxon>Bacteroidia</taxon>
        <taxon>Bacteroidales</taxon>
        <taxon>Dysgonomonadaceae</taxon>
        <taxon>Dysgonomonas</taxon>
    </lineage>
</organism>
<reference evidence="2 3" key="1">
    <citation type="submission" date="2018-03" db="EMBL/GenBank/DDBJ databases">
        <title>Genomic Encyclopedia of Archaeal and Bacterial Type Strains, Phase II (KMG-II): from individual species to whole genera.</title>
        <authorList>
            <person name="Goeker M."/>
        </authorList>
    </citation>
    <scope>NUCLEOTIDE SEQUENCE [LARGE SCALE GENOMIC DNA]</scope>
    <source>
        <strain evidence="2 3">DSM 100214</strain>
    </source>
</reference>
<evidence type="ECO:0000256" key="1">
    <source>
        <dbReference type="SAM" id="SignalP"/>
    </source>
</evidence>
<evidence type="ECO:0000313" key="2">
    <source>
        <dbReference type="EMBL" id="PXV61895.1"/>
    </source>
</evidence>
<dbReference type="AlphaFoldDB" id="A0A2V3PM68"/>
<evidence type="ECO:0008006" key="4">
    <source>
        <dbReference type="Google" id="ProtNLM"/>
    </source>
</evidence>
<keyword evidence="3" id="KW-1185">Reference proteome</keyword>
<comment type="caution">
    <text evidence="2">The sequence shown here is derived from an EMBL/GenBank/DDBJ whole genome shotgun (WGS) entry which is preliminary data.</text>
</comment>
<feature type="chain" id="PRO_5015928284" description="LamG domain-containing protein" evidence="1">
    <location>
        <begin position="29"/>
        <end position="254"/>
    </location>
</feature>
<dbReference type="OrthoDB" id="769954at2"/>
<dbReference type="Proteomes" id="UP000247973">
    <property type="component" value="Unassembled WGS sequence"/>
</dbReference>
<protein>
    <recommendedName>
        <fullName evidence="4">LamG domain-containing protein</fullName>
    </recommendedName>
</protein>